<dbReference type="Gene3D" id="3.40.50.1460">
    <property type="match status" value="1"/>
</dbReference>
<comment type="caution">
    <text evidence="2">The sequence shown here is derived from an EMBL/GenBank/DDBJ whole genome shotgun (WGS) entry which is preliminary data.</text>
</comment>
<feature type="domain" description="Gingipain" evidence="1">
    <location>
        <begin position="3"/>
        <end position="132"/>
    </location>
</feature>
<dbReference type="GO" id="GO:0006508">
    <property type="term" value="P:proteolysis"/>
    <property type="evidence" value="ECO:0007669"/>
    <property type="project" value="InterPro"/>
</dbReference>
<dbReference type="AlphaFoldDB" id="X1QTP8"/>
<dbReference type="SUPFAM" id="SSF52129">
    <property type="entry name" value="Caspase-like"/>
    <property type="match status" value="1"/>
</dbReference>
<protein>
    <recommendedName>
        <fullName evidence="1">Gingipain domain-containing protein</fullName>
    </recommendedName>
</protein>
<dbReference type="InterPro" id="IPR029030">
    <property type="entry name" value="Caspase-like_dom_sf"/>
</dbReference>
<dbReference type="GO" id="GO:0008234">
    <property type="term" value="F:cysteine-type peptidase activity"/>
    <property type="evidence" value="ECO:0007669"/>
    <property type="project" value="InterPro"/>
</dbReference>
<dbReference type="EMBL" id="BARV01042092">
    <property type="protein sequence ID" value="GAI46649.1"/>
    <property type="molecule type" value="Genomic_DNA"/>
</dbReference>
<feature type="non-terminal residue" evidence="2">
    <location>
        <position position="134"/>
    </location>
</feature>
<organism evidence="2">
    <name type="scientific">marine sediment metagenome</name>
    <dbReference type="NCBI Taxonomy" id="412755"/>
    <lineage>
        <taxon>unclassified sequences</taxon>
        <taxon>metagenomes</taxon>
        <taxon>ecological metagenomes</taxon>
    </lineage>
</organism>
<gene>
    <name evidence="2" type="ORF">S06H3_63455</name>
</gene>
<dbReference type="Pfam" id="PF01364">
    <property type="entry name" value="Peptidase_C25"/>
    <property type="match status" value="1"/>
</dbReference>
<feature type="non-terminal residue" evidence="2">
    <location>
        <position position="1"/>
    </location>
</feature>
<evidence type="ECO:0000259" key="1">
    <source>
        <dbReference type="Pfam" id="PF01364"/>
    </source>
</evidence>
<accession>X1QTP8</accession>
<sequence>ELATFIDSTYSDFNINKIYVDAFPQIRTPNKQIAPEVNQAINDAISKGTLIMNFTGHGAESGWTAETILDIVTITGWDNLYRLPLLVTATCEFGRNDNPRQRSGAEFAIINPNGGAIGLVTTSRPVFSNPNYEL</sequence>
<proteinExistence type="predicted"/>
<dbReference type="InterPro" id="IPR001769">
    <property type="entry name" value="Gingipain"/>
</dbReference>
<name>X1QTP8_9ZZZZ</name>
<reference evidence="2" key="1">
    <citation type="journal article" date="2014" name="Front. Microbiol.">
        <title>High frequency of phylogenetically diverse reductive dehalogenase-homologous genes in deep subseafloor sedimentary metagenomes.</title>
        <authorList>
            <person name="Kawai M."/>
            <person name="Futagami T."/>
            <person name="Toyoda A."/>
            <person name="Takaki Y."/>
            <person name="Nishi S."/>
            <person name="Hori S."/>
            <person name="Arai W."/>
            <person name="Tsubouchi T."/>
            <person name="Morono Y."/>
            <person name="Uchiyama I."/>
            <person name="Ito T."/>
            <person name="Fujiyama A."/>
            <person name="Inagaki F."/>
            <person name="Takami H."/>
        </authorList>
    </citation>
    <scope>NUCLEOTIDE SEQUENCE</scope>
    <source>
        <strain evidence="2">Expedition CK06-06</strain>
    </source>
</reference>
<evidence type="ECO:0000313" key="2">
    <source>
        <dbReference type="EMBL" id="GAI46649.1"/>
    </source>
</evidence>